<feature type="transmembrane region" description="Helical" evidence="2">
    <location>
        <begin position="30"/>
        <end position="48"/>
    </location>
</feature>
<keyword evidence="2" id="KW-1133">Transmembrane helix</keyword>
<keyword evidence="2" id="KW-0812">Transmembrane</keyword>
<keyword evidence="4" id="KW-1185">Reference proteome</keyword>
<feature type="region of interest" description="Disordered" evidence="1">
    <location>
        <begin position="53"/>
        <end position="77"/>
    </location>
</feature>
<protein>
    <submittedName>
        <fullName evidence="3">Uncharacterized protein</fullName>
    </submittedName>
</protein>
<gene>
    <name evidence="3" type="ORF">H0S73_11360</name>
</gene>
<evidence type="ECO:0000256" key="2">
    <source>
        <dbReference type="SAM" id="Phobius"/>
    </source>
</evidence>
<keyword evidence="2" id="KW-0472">Membrane</keyword>
<sequence length="77" mass="8114">MAIVYPMVALVGGLVSCVLLWPYGAAIALLSMPIAGSLLALAAAVLVYRRTADEAGTSHDRAGDRDPTRTLRTTESR</sequence>
<dbReference type="RefSeq" id="WP_181052256.1">
    <property type="nucleotide sequence ID" value="NZ_JACDXJ010000001.1"/>
</dbReference>
<reference evidence="3 4" key="1">
    <citation type="submission" date="2020-07" db="EMBL/GenBank/DDBJ databases">
        <title>Draft genome and description of Microvirga mediterraneensis Marseille-Q2068 sp. nov.</title>
        <authorList>
            <person name="Boxberger M."/>
        </authorList>
    </citation>
    <scope>NUCLEOTIDE SEQUENCE [LARGE SCALE GENOMIC DNA]</scope>
    <source>
        <strain evidence="3 4">Marseille-Q2068</strain>
    </source>
</reference>
<evidence type="ECO:0000313" key="3">
    <source>
        <dbReference type="EMBL" id="MBA1156724.1"/>
    </source>
</evidence>
<dbReference type="AlphaFoldDB" id="A0A838BM24"/>
<accession>A0A838BM24</accession>
<dbReference type="Proteomes" id="UP000572984">
    <property type="component" value="Unassembled WGS sequence"/>
</dbReference>
<proteinExistence type="predicted"/>
<name>A0A838BM24_9HYPH</name>
<feature type="transmembrane region" description="Helical" evidence="2">
    <location>
        <begin position="7"/>
        <end position="24"/>
    </location>
</feature>
<comment type="caution">
    <text evidence="3">The sequence shown here is derived from an EMBL/GenBank/DDBJ whole genome shotgun (WGS) entry which is preliminary data.</text>
</comment>
<dbReference type="EMBL" id="JACDXJ010000001">
    <property type="protein sequence ID" value="MBA1156724.1"/>
    <property type="molecule type" value="Genomic_DNA"/>
</dbReference>
<evidence type="ECO:0000313" key="4">
    <source>
        <dbReference type="Proteomes" id="UP000572984"/>
    </source>
</evidence>
<evidence type="ECO:0000256" key="1">
    <source>
        <dbReference type="SAM" id="MobiDB-lite"/>
    </source>
</evidence>
<organism evidence="3 4">
    <name type="scientific">Microvirga mediterraneensis</name>
    <dbReference type="NCBI Taxonomy" id="2754695"/>
    <lineage>
        <taxon>Bacteria</taxon>
        <taxon>Pseudomonadati</taxon>
        <taxon>Pseudomonadota</taxon>
        <taxon>Alphaproteobacteria</taxon>
        <taxon>Hyphomicrobiales</taxon>
        <taxon>Methylobacteriaceae</taxon>
        <taxon>Microvirga</taxon>
    </lineage>
</organism>